<dbReference type="InterPro" id="IPR027022">
    <property type="entry name" value="ABC_permease_BceB-typ"/>
</dbReference>
<feature type="transmembrane region" description="Helical" evidence="6">
    <location>
        <begin position="289"/>
        <end position="310"/>
    </location>
</feature>
<organism evidence="8 9">
    <name type="scientific">Longicatena caecimuris</name>
    <dbReference type="NCBI Taxonomy" id="1796635"/>
    <lineage>
        <taxon>Bacteria</taxon>
        <taxon>Bacillati</taxon>
        <taxon>Bacillota</taxon>
        <taxon>Erysipelotrichia</taxon>
        <taxon>Erysipelotrichales</taxon>
        <taxon>Erysipelotrichaceae</taxon>
        <taxon>Longicatena</taxon>
    </lineage>
</organism>
<keyword evidence="5 6" id="KW-0472">Membrane</keyword>
<feature type="transmembrane region" description="Helical" evidence="6">
    <location>
        <begin position="150"/>
        <end position="174"/>
    </location>
</feature>
<accession>A0A4R3SY63</accession>
<feature type="domain" description="ABC3 transporter permease C-terminal" evidence="7">
    <location>
        <begin position="563"/>
        <end position="675"/>
    </location>
</feature>
<dbReference type="InterPro" id="IPR003838">
    <property type="entry name" value="ABC3_permease_C"/>
</dbReference>
<evidence type="ECO:0000256" key="3">
    <source>
        <dbReference type="ARBA" id="ARBA00022692"/>
    </source>
</evidence>
<dbReference type="GO" id="GO:0055085">
    <property type="term" value="P:transmembrane transport"/>
    <property type="evidence" value="ECO:0007669"/>
    <property type="project" value="UniProtKB-UniRule"/>
</dbReference>
<evidence type="ECO:0000313" key="8">
    <source>
        <dbReference type="EMBL" id="TCU53702.1"/>
    </source>
</evidence>
<comment type="caution">
    <text evidence="8">The sequence shown here is derived from an EMBL/GenBank/DDBJ whole genome shotgun (WGS) entry which is preliminary data.</text>
</comment>
<dbReference type="Proteomes" id="UP000295773">
    <property type="component" value="Unassembled WGS sequence"/>
</dbReference>
<evidence type="ECO:0000256" key="6">
    <source>
        <dbReference type="PIRNR" id="PIRNR018968"/>
    </source>
</evidence>
<keyword evidence="9" id="KW-1185">Reference proteome</keyword>
<dbReference type="RefSeq" id="WP_132225679.1">
    <property type="nucleotide sequence ID" value="NZ_JANKBG010000027.1"/>
</dbReference>
<dbReference type="AlphaFoldDB" id="A0A4R3SY63"/>
<feature type="transmembrane region" description="Helical" evidence="6">
    <location>
        <begin position="649"/>
        <end position="670"/>
    </location>
</feature>
<dbReference type="PANTHER" id="PTHR46795">
    <property type="entry name" value="ABC TRANSPORTER PERMEASE-RELATED-RELATED"/>
    <property type="match status" value="1"/>
</dbReference>
<evidence type="ECO:0000256" key="2">
    <source>
        <dbReference type="ARBA" id="ARBA00022475"/>
    </source>
</evidence>
<dbReference type="EMBL" id="SMBP01000027">
    <property type="protein sequence ID" value="TCU53702.1"/>
    <property type="molecule type" value="Genomic_DNA"/>
</dbReference>
<keyword evidence="3 6" id="KW-0812">Transmembrane</keyword>
<evidence type="ECO:0000313" key="9">
    <source>
        <dbReference type="Proteomes" id="UP000295773"/>
    </source>
</evidence>
<keyword evidence="2 6" id="KW-1003">Cell membrane</keyword>
<evidence type="ECO:0000256" key="5">
    <source>
        <dbReference type="ARBA" id="ARBA00023136"/>
    </source>
</evidence>
<feature type="transmembrane region" description="Helical" evidence="6">
    <location>
        <begin position="107"/>
        <end position="130"/>
    </location>
</feature>
<dbReference type="InterPro" id="IPR052536">
    <property type="entry name" value="ABC-4_Integral_Memb_Prot"/>
</dbReference>
<keyword evidence="6" id="KW-0813">Transport</keyword>
<reference evidence="8 9" key="1">
    <citation type="submission" date="2019-03" db="EMBL/GenBank/DDBJ databases">
        <title>Genomic Encyclopedia of Type Strains, Phase IV (KMG-IV): sequencing the most valuable type-strain genomes for metagenomic binning, comparative biology and taxonomic classification.</title>
        <authorList>
            <person name="Goeker M."/>
        </authorList>
    </citation>
    <scope>NUCLEOTIDE SEQUENCE [LARGE SCALE GENOMIC DNA]</scope>
    <source>
        <strain evidence="8 9">DSM 29481</strain>
    </source>
</reference>
<name>A0A4R3SY63_9FIRM</name>
<feature type="transmembrane region" description="Helical" evidence="6">
    <location>
        <begin position="606"/>
        <end position="629"/>
    </location>
</feature>
<evidence type="ECO:0000256" key="4">
    <source>
        <dbReference type="ARBA" id="ARBA00022989"/>
    </source>
</evidence>
<feature type="transmembrane region" description="Helical" evidence="6">
    <location>
        <begin position="202"/>
        <end position="220"/>
    </location>
</feature>
<dbReference type="PIRSF" id="PIRSF018968">
    <property type="entry name" value="ABC_permease_BceB"/>
    <property type="match status" value="1"/>
</dbReference>
<proteinExistence type="inferred from homology"/>
<feature type="transmembrane region" description="Helical" evidence="6">
    <location>
        <begin position="17"/>
        <end position="34"/>
    </location>
</feature>
<comment type="subcellular location">
    <subcellularLocation>
        <location evidence="1 6">Cell membrane</location>
        <topology evidence="1 6">Multi-pass membrane protein</topology>
    </subcellularLocation>
</comment>
<evidence type="ECO:0000259" key="7">
    <source>
        <dbReference type="Pfam" id="PF02687"/>
    </source>
</evidence>
<comment type="similarity">
    <text evidence="6">Belongs to the ABC-4 integral membrane protein family.</text>
</comment>
<evidence type="ECO:0000256" key="1">
    <source>
        <dbReference type="ARBA" id="ARBA00004651"/>
    </source>
</evidence>
<dbReference type="Pfam" id="PF02687">
    <property type="entry name" value="FtsX"/>
    <property type="match status" value="2"/>
</dbReference>
<dbReference type="GO" id="GO:0005886">
    <property type="term" value="C:plasma membrane"/>
    <property type="evidence" value="ECO:0007669"/>
    <property type="project" value="UniProtKB-SubCell"/>
</dbReference>
<feature type="domain" description="ABC3 transporter permease C-terminal" evidence="7">
    <location>
        <begin position="64"/>
        <end position="174"/>
    </location>
</feature>
<feature type="transmembrane region" description="Helical" evidence="6">
    <location>
        <begin position="240"/>
        <end position="262"/>
    </location>
</feature>
<feature type="transmembrane region" description="Helical" evidence="6">
    <location>
        <begin position="54"/>
        <end position="79"/>
    </location>
</feature>
<sequence length="676" mass="77833">MYFRLALRNVRKSYKDFLIYFLTLAFSVCLFYMFNSFQEQQAVMEVSQSQMEMIKILVYTMKYLSIFIAIVLAFLILYANNFLIRRRKKELGLYMLLGMPKNKISRVLVYETFIIGILSLFTGMLIGIFLSQILTSVTANLFEVSLDYHFIYSNNATILTIFSFSIIFFIVMLFNTFILNRYKLIDLVRAEHIIEHMHIKKVYLSFTLFILSLAILAFTYHKALYEKSLILSFDHLPTIILYGSIGTFLFFMSLAGFLITIIKRFHTIYLKNLNIFILNQINAKINSNYISMSIVCIMLLISIGALSTGWNMNATINKSIRNVTPFDYSLSLQYPWGKHLKQMNNEQFQAVIDKLGISDDPNIQETRITSMYMTKLQSDVHSFSKYVSDKELRNLINTNELNTSILVVPLSDFNYVLEKTGNSKLHLKSNETYLYTTMALFDQAVSDILASHPTIQLYNTPLTIINDTYEAVSMYTSSNIGYDTFVFIIRDELIPSNAIPYVKAWNVELKDPTKETAFDQMVNQKLHTKSAKHYPFQGRSAQIVKEANKGMSVIFTYIGLYLGIVFMIASAIILALQQLSQANDNKKHYAILTKIGTDQKMLNRSIFLQISIYFLLPLLLALLHSFIGIQVVNELVLLFGKSDILIPSFYTACIITLIYGSYFAITYIGYKNILRS</sequence>
<gene>
    <name evidence="8" type="ORF">EDD61_12740</name>
</gene>
<keyword evidence="4 6" id="KW-1133">Transmembrane helix</keyword>
<protein>
    <submittedName>
        <fullName evidence="8">Putative ABC transport system permease protein</fullName>
    </submittedName>
</protein>
<dbReference type="PANTHER" id="PTHR46795:SF3">
    <property type="entry name" value="ABC TRANSPORTER PERMEASE"/>
    <property type="match status" value="1"/>
</dbReference>
<feature type="transmembrane region" description="Helical" evidence="6">
    <location>
        <begin position="554"/>
        <end position="576"/>
    </location>
</feature>